<name>A0AAN9J2T4_CROPI</name>
<evidence type="ECO:0000313" key="1">
    <source>
        <dbReference type="EMBL" id="KAK7291098.1"/>
    </source>
</evidence>
<accession>A0AAN9J2T4</accession>
<reference evidence="1 2" key="1">
    <citation type="submission" date="2024-01" db="EMBL/GenBank/DDBJ databases">
        <title>The genomes of 5 underutilized Papilionoideae crops provide insights into root nodulation and disease resistanc.</title>
        <authorList>
            <person name="Yuan L."/>
        </authorList>
    </citation>
    <scope>NUCLEOTIDE SEQUENCE [LARGE SCALE GENOMIC DNA]</scope>
    <source>
        <strain evidence="1">ZHUSHIDOU_FW_LH</strain>
        <tissue evidence="1">Leaf</tissue>
    </source>
</reference>
<dbReference type="EMBL" id="JAYWIO010000001">
    <property type="protein sequence ID" value="KAK7291098.1"/>
    <property type="molecule type" value="Genomic_DNA"/>
</dbReference>
<keyword evidence="2" id="KW-1185">Reference proteome</keyword>
<evidence type="ECO:0000313" key="2">
    <source>
        <dbReference type="Proteomes" id="UP001372338"/>
    </source>
</evidence>
<dbReference type="Proteomes" id="UP001372338">
    <property type="component" value="Unassembled WGS sequence"/>
</dbReference>
<comment type="caution">
    <text evidence="1">The sequence shown here is derived from an EMBL/GenBank/DDBJ whole genome shotgun (WGS) entry which is preliminary data.</text>
</comment>
<protein>
    <submittedName>
        <fullName evidence="1">Uncharacterized protein</fullName>
    </submittedName>
</protein>
<sequence length="126" mass="13784">MDGTGTAMCDCFLVCVLAETEYTPSCNGFHFSRRLGGGGFSFFPLLLVALLSCELATTTTTTSGKLNPILKGVLEINPDALAQAEKADQERRTRAKAPPGSSSWLHRTPLQDLFLCWDLWCLEIQV</sequence>
<proteinExistence type="predicted"/>
<organism evidence="1 2">
    <name type="scientific">Crotalaria pallida</name>
    <name type="common">Smooth rattlebox</name>
    <name type="synonym">Crotalaria striata</name>
    <dbReference type="NCBI Taxonomy" id="3830"/>
    <lineage>
        <taxon>Eukaryota</taxon>
        <taxon>Viridiplantae</taxon>
        <taxon>Streptophyta</taxon>
        <taxon>Embryophyta</taxon>
        <taxon>Tracheophyta</taxon>
        <taxon>Spermatophyta</taxon>
        <taxon>Magnoliopsida</taxon>
        <taxon>eudicotyledons</taxon>
        <taxon>Gunneridae</taxon>
        <taxon>Pentapetalae</taxon>
        <taxon>rosids</taxon>
        <taxon>fabids</taxon>
        <taxon>Fabales</taxon>
        <taxon>Fabaceae</taxon>
        <taxon>Papilionoideae</taxon>
        <taxon>50 kb inversion clade</taxon>
        <taxon>genistoids sensu lato</taxon>
        <taxon>core genistoids</taxon>
        <taxon>Crotalarieae</taxon>
        <taxon>Crotalaria</taxon>
    </lineage>
</organism>
<dbReference type="AlphaFoldDB" id="A0AAN9J2T4"/>
<gene>
    <name evidence="1" type="ORF">RIF29_05985</name>
</gene>